<proteinExistence type="predicted"/>
<accession>A0ABR0A1P3</accession>
<comment type="caution">
    <text evidence="2">The sequence shown here is derived from an EMBL/GenBank/DDBJ whole genome shotgun (WGS) entry which is preliminary data.</text>
</comment>
<keyword evidence="3" id="KW-1185">Reference proteome</keyword>
<dbReference type="EMBL" id="JAOYFB010000036">
    <property type="protein sequence ID" value="KAK4019085.1"/>
    <property type="molecule type" value="Genomic_DNA"/>
</dbReference>
<sequence length="180" mass="21320">MEHYRFSPHITRFEMIEMILNTIREKMSTVQMTFYDLCLLLCSVLVITIFQRENKMWHEKCGVLLRVWQLQTLCKMMLDATPTRRKITRTPRPKILVILYTRGPHSVQEVPDRVRPGRQFAIISRKTFALPAKQTPYTCPMRRALIINAFIPPSHFCQNRPKMTSHEFLQKSDGTIEIER</sequence>
<protein>
    <submittedName>
        <fullName evidence="2">Uncharacterized protein</fullName>
    </submittedName>
</protein>
<dbReference type="Proteomes" id="UP001234178">
    <property type="component" value="Unassembled WGS sequence"/>
</dbReference>
<keyword evidence="1" id="KW-1133">Transmembrane helix</keyword>
<feature type="transmembrane region" description="Helical" evidence="1">
    <location>
        <begin position="32"/>
        <end position="50"/>
    </location>
</feature>
<keyword evidence="1" id="KW-0812">Transmembrane</keyword>
<organism evidence="2 3">
    <name type="scientific">Daphnia magna</name>
    <dbReference type="NCBI Taxonomy" id="35525"/>
    <lineage>
        <taxon>Eukaryota</taxon>
        <taxon>Metazoa</taxon>
        <taxon>Ecdysozoa</taxon>
        <taxon>Arthropoda</taxon>
        <taxon>Crustacea</taxon>
        <taxon>Branchiopoda</taxon>
        <taxon>Diplostraca</taxon>
        <taxon>Cladocera</taxon>
        <taxon>Anomopoda</taxon>
        <taxon>Daphniidae</taxon>
        <taxon>Daphnia</taxon>
    </lineage>
</organism>
<gene>
    <name evidence="2" type="ORF">OUZ56_001115</name>
</gene>
<evidence type="ECO:0000313" key="3">
    <source>
        <dbReference type="Proteomes" id="UP001234178"/>
    </source>
</evidence>
<name>A0ABR0A1P3_9CRUS</name>
<evidence type="ECO:0000256" key="1">
    <source>
        <dbReference type="SAM" id="Phobius"/>
    </source>
</evidence>
<evidence type="ECO:0000313" key="2">
    <source>
        <dbReference type="EMBL" id="KAK4019085.1"/>
    </source>
</evidence>
<reference evidence="2 3" key="1">
    <citation type="journal article" date="2023" name="Nucleic Acids Res.">
        <title>The hologenome of Daphnia magna reveals possible DNA methylation and microbiome-mediated evolution of the host genome.</title>
        <authorList>
            <person name="Chaturvedi A."/>
            <person name="Li X."/>
            <person name="Dhandapani V."/>
            <person name="Marshall H."/>
            <person name="Kissane S."/>
            <person name="Cuenca-Cambronero M."/>
            <person name="Asole G."/>
            <person name="Calvet F."/>
            <person name="Ruiz-Romero M."/>
            <person name="Marangio P."/>
            <person name="Guigo R."/>
            <person name="Rago D."/>
            <person name="Mirbahai L."/>
            <person name="Eastwood N."/>
            <person name="Colbourne J.K."/>
            <person name="Zhou J."/>
            <person name="Mallon E."/>
            <person name="Orsini L."/>
        </authorList>
    </citation>
    <scope>NUCLEOTIDE SEQUENCE [LARGE SCALE GENOMIC DNA]</scope>
    <source>
        <strain evidence="2">LRV0_1</strain>
    </source>
</reference>
<keyword evidence="1" id="KW-0472">Membrane</keyword>